<evidence type="ECO:0000256" key="1">
    <source>
        <dbReference type="SAM" id="MobiDB-lite"/>
    </source>
</evidence>
<dbReference type="Proteomes" id="UP000198832">
    <property type="component" value="Unassembled WGS sequence"/>
</dbReference>
<gene>
    <name evidence="2" type="ORF">SAMN04487968_104275</name>
</gene>
<organism evidence="2 3">
    <name type="scientific">Nocardioides terrae</name>
    <dbReference type="NCBI Taxonomy" id="574651"/>
    <lineage>
        <taxon>Bacteria</taxon>
        <taxon>Bacillati</taxon>
        <taxon>Actinomycetota</taxon>
        <taxon>Actinomycetes</taxon>
        <taxon>Propionibacteriales</taxon>
        <taxon>Nocardioidaceae</taxon>
        <taxon>Nocardioides</taxon>
    </lineage>
</organism>
<reference evidence="2 3" key="1">
    <citation type="submission" date="2016-10" db="EMBL/GenBank/DDBJ databases">
        <authorList>
            <person name="de Groot N.N."/>
        </authorList>
    </citation>
    <scope>NUCLEOTIDE SEQUENCE [LARGE SCALE GENOMIC DNA]</scope>
    <source>
        <strain evidence="2 3">CGMCC 1.7056</strain>
    </source>
</reference>
<dbReference type="EMBL" id="FOLB01000004">
    <property type="protein sequence ID" value="SFC21745.1"/>
    <property type="molecule type" value="Genomic_DNA"/>
</dbReference>
<sequence length="66" mass="7487">MLKVLFVLIIVALATYALTRVIQRRGVQPPLVTTRRSAKPSGPIGPDDDDEFLRELDRRRRDDDGP</sequence>
<dbReference type="STRING" id="574651.SAMN04487968_104275"/>
<name>A0A1I1HDG3_9ACTN</name>
<evidence type="ECO:0000313" key="2">
    <source>
        <dbReference type="EMBL" id="SFC21745.1"/>
    </source>
</evidence>
<protein>
    <submittedName>
        <fullName evidence="2">Uncharacterized protein</fullName>
    </submittedName>
</protein>
<proteinExistence type="predicted"/>
<dbReference type="AlphaFoldDB" id="A0A1I1HDG3"/>
<accession>A0A1I1HDG3</accession>
<keyword evidence="3" id="KW-1185">Reference proteome</keyword>
<feature type="compositionally biased region" description="Basic and acidic residues" evidence="1">
    <location>
        <begin position="53"/>
        <end position="66"/>
    </location>
</feature>
<evidence type="ECO:0000313" key="3">
    <source>
        <dbReference type="Proteomes" id="UP000198832"/>
    </source>
</evidence>
<feature type="region of interest" description="Disordered" evidence="1">
    <location>
        <begin position="29"/>
        <end position="66"/>
    </location>
</feature>
<dbReference type="RefSeq" id="WP_091122134.1">
    <property type="nucleotide sequence ID" value="NZ_FOLB01000004.1"/>
</dbReference>